<dbReference type="Proteomes" id="UP000663856">
    <property type="component" value="Unassembled WGS sequence"/>
</dbReference>
<dbReference type="AlphaFoldDB" id="A0A819GQH1"/>
<dbReference type="EMBL" id="CAJOBF010000902">
    <property type="protein sequence ID" value="CAF3886362.1"/>
    <property type="molecule type" value="Genomic_DNA"/>
</dbReference>
<comment type="caution">
    <text evidence="3">The sequence shown here is derived from an EMBL/GenBank/DDBJ whole genome shotgun (WGS) entry which is preliminary data.</text>
</comment>
<gene>
    <name evidence="3" type="ORF">UXM345_LOCUS9754</name>
    <name evidence="1" type="ORF">WKI299_LOCUS2901</name>
    <name evidence="2" type="ORF">XDN619_LOCUS3483</name>
</gene>
<dbReference type="EMBL" id="CAJNRG010000523">
    <property type="protein sequence ID" value="CAF2005070.1"/>
    <property type="molecule type" value="Genomic_DNA"/>
</dbReference>
<dbReference type="Proteomes" id="UP000663887">
    <property type="component" value="Unassembled WGS sequence"/>
</dbReference>
<evidence type="ECO:0000313" key="3">
    <source>
        <dbReference type="EMBL" id="CAF3886362.1"/>
    </source>
</evidence>
<evidence type="ECO:0000313" key="4">
    <source>
        <dbReference type="Proteomes" id="UP000663842"/>
    </source>
</evidence>
<protein>
    <submittedName>
        <fullName evidence="3">Uncharacterized protein</fullName>
    </submittedName>
</protein>
<evidence type="ECO:0000313" key="1">
    <source>
        <dbReference type="EMBL" id="CAF1962328.1"/>
    </source>
</evidence>
<sequence length="183" mass="21617">MMHCYWIRLLFVCLVVSFILFYLTLSKSLISTYFNDDYRRRPQCACSRPDLPQLAVNSIPSMIKSQYYLCNQYANQRGPHQRIISISLFGPKENKLFQYNKSFILLNQLINDINIIYPNNFTLRIHHDDAISLSDMICPIECRYSNVDFCNMNSKLFIPPKIWRFIPAGDPFVDISMYFIDEL</sequence>
<dbReference type="Proteomes" id="UP000663842">
    <property type="component" value="Unassembled WGS sequence"/>
</dbReference>
<accession>A0A819GQH1</accession>
<reference evidence="3" key="1">
    <citation type="submission" date="2021-02" db="EMBL/GenBank/DDBJ databases">
        <authorList>
            <person name="Nowell W R."/>
        </authorList>
    </citation>
    <scope>NUCLEOTIDE SEQUENCE</scope>
</reference>
<evidence type="ECO:0000313" key="2">
    <source>
        <dbReference type="EMBL" id="CAF2005070.1"/>
    </source>
</evidence>
<organism evidence="3 4">
    <name type="scientific">Rotaria magnacalcarata</name>
    <dbReference type="NCBI Taxonomy" id="392030"/>
    <lineage>
        <taxon>Eukaryota</taxon>
        <taxon>Metazoa</taxon>
        <taxon>Spiralia</taxon>
        <taxon>Gnathifera</taxon>
        <taxon>Rotifera</taxon>
        <taxon>Eurotatoria</taxon>
        <taxon>Bdelloidea</taxon>
        <taxon>Philodinida</taxon>
        <taxon>Philodinidae</taxon>
        <taxon>Rotaria</taxon>
    </lineage>
</organism>
<name>A0A819GQH1_9BILA</name>
<proteinExistence type="predicted"/>
<dbReference type="EMBL" id="CAJNRF010000459">
    <property type="protein sequence ID" value="CAF1962328.1"/>
    <property type="molecule type" value="Genomic_DNA"/>
</dbReference>